<accession>A0A9D2LR50</accession>
<dbReference type="EMBL" id="DWYZ01000090">
    <property type="protein sequence ID" value="HJB28056.1"/>
    <property type="molecule type" value="Genomic_DNA"/>
</dbReference>
<protein>
    <submittedName>
        <fullName evidence="1">Uncharacterized protein</fullName>
    </submittedName>
</protein>
<proteinExistence type="predicted"/>
<sequence length="79" mass="9523">MEAITENRIFKIRRNLSDAGCEEALIQKFLSLDQKQEREEQYRLLSRHRAALLENLHQDQYKIDCLDYMVYTMKKEENG</sequence>
<dbReference type="Proteomes" id="UP000823842">
    <property type="component" value="Unassembled WGS sequence"/>
</dbReference>
<evidence type="ECO:0000313" key="1">
    <source>
        <dbReference type="EMBL" id="HJB28056.1"/>
    </source>
</evidence>
<evidence type="ECO:0000313" key="2">
    <source>
        <dbReference type="Proteomes" id="UP000823842"/>
    </source>
</evidence>
<comment type="caution">
    <text evidence="1">The sequence shown here is derived from an EMBL/GenBank/DDBJ whole genome shotgun (WGS) entry which is preliminary data.</text>
</comment>
<gene>
    <name evidence="1" type="ORF">IAA06_04595</name>
</gene>
<name>A0A9D2LR50_9FIRM</name>
<organism evidence="1 2">
    <name type="scientific">Candidatus Blautia faecavium</name>
    <dbReference type="NCBI Taxonomy" id="2838487"/>
    <lineage>
        <taxon>Bacteria</taxon>
        <taxon>Bacillati</taxon>
        <taxon>Bacillota</taxon>
        <taxon>Clostridia</taxon>
        <taxon>Lachnospirales</taxon>
        <taxon>Lachnospiraceae</taxon>
        <taxon>Blautia</taxon>
    </lineage>
</organism>
<dbReference type="AlphaFoldDB" id="A0A9D2LR50"/>
<reference evidence="1" key="2">
    <citation type="submission" date="2021-04" db="EMBL/GenBank/DDBJ databases">
        <authorList>
            <person name="Gilroy R."/>
        </authorList>
    </citation>
    <scope>NUCLEOTIDE SEQUENCE</scope>
    <source>
        <strain evidence="1">ChiSjej1B19-5720</strain>
    </source>
</reference>
<reference evidence="1" key="1">
    <citation type="journal article" date="2021" name="PeerJ">
        <title>Extensive microbial diversity within the chicken gut microbiome revealed by metagenomics and culture.</title>
        <authorList>
            <person name="Gilroy R."/>
            <person name="Ravi A."/>
            <person name="Getino M."/>
            <person name="Pursley I."/>
            <person name="Horton D.L."/>
            <person name="Alikhan N.F."/>
            <person name="Baker D."/>
            <person name="Gharbi K."/>
            <person name="Hall N."/>
            <person name="Watson M."/>
            <person name="Adriaenssens E.M."/>
            <person name="Foster-Nyarko E."/>
            <person name="Jarju S."/>
            <person name="Secka A."/>
            <person name="Antonio M."/>
            <person name="Oren A."/>
            <person name="Chaudhuri R.R."/>
            <person name="La Ragione R."/>
            <person name="Hildebrand F."/>
            <person name="Pallen M.J."/>
        </authorList>
    </citation>
    <scope>NUCLEOTIDE SEQUENCE</scope>
    <source>
        <strain evidence="1">ChiSjej1B19-5720</strain>
    </source>
</reference>